<keyword evidence="4 5" id="KW-0472">Membrane</keyword>
<evidence type="ECO:0000256" key="3">
    <source>
        <dbReference type="ARBA" id="ARBA00022989"/>
    </source>
</evidence>
<dbReference type="GO" id="GO:0016020">
    <property type="term" value="C:membrane"/>
    <property type="evidence" value="ECO:0007669"/>
    <property type="project" value="UniProtKB-SubCell"/>
</dbReference>
<accession>A0A5S9MIJ1</accession>
<dbReference type="Proteomes" id="UP000464658">
    <property type="component" value="Chromosome"/>
</dbReference>
<evidence type="ECO:0000256" key="1">
    <source>
        <dbReference type="ARBA" id="ARBA00004141"/>
    </source>
</evidence>
<dbReference type="AlphaFoldDB" id="A0A5S9MIJ1"/>
<dbReference type="InterPro" id="IPR011547">
    <property type="entry name" value="SLC26A/SulP_dom"/>
</dbReference>
<evidence type="ECO:0000256" key="5">
    <source>
        <dbReference type="SAM" id="Phobius"/>
    </source>
</evidence>
<feature type="transmembrane region" description="Helical" evidence="5">
    <location>
        <begin position="90"/>
        <end position="108"/>
    </location>
</feature>
<name>A0A5S9MIJ1_BACIA</name>
<evidence type="ECO:0000256" key="2">
    <source>
        <dbReference type="ARBA" id="ARBA00022692"/>
    </source>
</evidence>
<feature type="transmembrane region" description="Helical" evidence="5">
    <location>
        <begin position="65"/>
        <end position="83"/>
    </location>
</feature>
<evidence type="ECO:0000259" key="6">
    <source>
        <dbReference type="Pfam" id="PF00916"/>
    </source>
</evidence>
<dbReference type="InterPro" id="IPR001902">
    <property type="entry name" value="SLC26A/SulP_fam"/>
</dbReference>
<gene>
    <name evidence="7" type="ORF">BsIDN1_60800</name>
</gene>
<keyword evidence="2 5" id="KW-0812">Transmembrane</keyword>
<dbReference type="GO" id="GO:0055085">
    <property type="term" value="P:transmembrane transport"/>
    <property type="evidence" value="ECO:0007669"/>
    <property type="project" value="InterPro"/>
</dbReference>
<organism evidence="7 8">
    <name type="scientific">Bacillus safensis</name>
    <dbReference type="NCBI Taxonomy" id="561879"/>
    <lineage>
        <taxon>Bacteria</taxon>
        <taxon>Bacillati</taxon>
        <taxon>Bacillota</taxon>
        <taxon>Bacilli</taxon>
        <taxon>Bacillales</taxon>
        <taxon>Bacillaceae</taxon>
        <taxon>Bacillus</taxon>
    </lineage>
</organism>
<feature type="domain" description="SLC26A/SulP transporter" evidence="6">
    <location>
        <begin position="1"/>
        <end position="109"/>
    </location>
</feature>
<proteinExistence type="predicted"/>
<reference evidence="7 8" key="1">
    <citation type="submission" date="2019-12" db="EMBL/GenBank/DDBJ databases">
        <title>Full genome sequence of a Bacillus safensis strain isolated from commercially available natto in Indonesia.</title>
        <authorList>
            <person name="Yoshida M."/>
            <person name="Uomi M."/>
            <person name="Waturangi D."/>
            <person name="Ekaputri J.J."/>
            <person name="Setiamarga D.H.E."/>
        </authorList>
    </citation>
    <scope>NUCLEOTIDE SEQUENCE [LARGE SCALE GENOMIC DNA]</scope>
    <source>
        <strain evidence="7 8">IDN1</strain>
    </source>
</reference>
<sequence>MAIPLGMAFAIASGVGPEYGLYTVIVAGILISLFGGSKYQIGGPTGAFVPILFGIVSQYGIENLLIAGFMAGCMLVLFGIFKLGKLMKFIPRPVIIGFTAGIAVIIFFQDRLPTSSD</sequence>
<evidence type="ECO:0000313" key="7">
    <source>
        <dbReference type="EMBL" id="BBP92462.1"/>
    </source>
</evidence>
<feature type="transmembrane region" description="Helical" evidence="5">
    <location>
        <begin position="6"/>
        <end position="34"/>
    </location>
</feature>
<feature type="transmembrane region" description="Helical" evidence="5">
    <location>
        <begin position="41"/>
        <end position="59"/>
    </location>
</feature>
<evidence type="ECO:0000313" key="8">
    <source>
        <dbReference type="Proteomes" id="UP000464658"/>
    </source>
</evidence>
<dbReference type="Pfam" id="PF00916">
    <property type="entry name" value="Sulfate_transp"/>
    <property type="match status" value="1"/>
</dbReference>
<keyword evidence="3 5" id="KW-1133">Transmembrane helix</keyword>
<dbReference type="PANTHER" id="PTHR11814">
    <property type="entry name" value="SULFATE TRANSPORTER"/>
    <property type="match status" value="1"/>
</dbReference>
<dbReference type="EMBL" id="AP021906">
    <property type="protein sequence ID" value="BBP92462.1"/>
    <property type="molecule type" value="Genomic_DNA"/>
</dbReference>
<evidence type="ECO:0000256" key="4">
    <source>
        <dbReference type="ARBA" id="ARBA00023136"/>
    </source>
</evidence>
<comment type="subcellular location">
    <subcellularLocation>
        <location evidence="1">Membrane</location>
        <topology evidence="1">Multi-pass membrane protein</topology>
    </subcellularLocation>
</comment>
<protein>
    <recommendedName>
        <fullName evidence="6">SLC26A/SulP transporter domain-containing protein</fullName>
    </recommendedName>
</protein>